<gene>
    <name evidence="1" type="ORF">CVT25_011948</name>
</gene>
<dbReference type="InParanoid" id="A0A409XQJ3"/>
<evidence type="ECO:0000313" key="2">
    <source>
        <dbReference type="Proteomes" id="UP000283269"/>
    </source>
</evidence>
<comment type="caution">
    <text evidence="1">The sequence shown here is derived from an EMBL/GenBank/DDBJ whole genome shotgun (WGS) entry which is preliminary data.</text>
</comment>
<dbReference type="EMBL" id="NHYD01000860">
    <property type="protein sequence ID" value="PPQ93072.1"/>
    <property type="molecule type" value="Genomic_DNA"/>
</dbReference>
<dbReference type="AlphaFoldDB" id="A0A409XQJ3"/>
<accession>A0A409XQJ3</accession>
<proteinExistence type="predicted"/>
<organism evidence="1 2">
    <name type="scientific">Psilocybe cyanescens</name>
    <dbReference type="NCBI Taxonomy" id="93625"/>
    <lineage>
        <taxon>Eukaryota</taxon>
        <taxon>Fungi</taxon>
        <taxon>Dikarya</taxon>
        <taxon>Basidiomycota</taxon>
        <taxon>Agaricomycotina</taxon>
        <taxon>Agaricomycetes</taxon>
        <taxon>Agaricomycetidae</taxon>
        <taxon>Agaricales</taxon>
        <taxon>Agaricineae</taxon>
        <taxon>Strophariaceae</taxon>
        <taxon>Psilocybe</taxon>
    </lineage>
</organism>
<dbReference type="Proteomes" id="UP000283269">
    <property type="component" value="Unassembled WGS sequence"/>
</dbReference>
<keyword evidence="2" id="KW-1185">Reference proteome</keyword>
<name>A0A409XQJ3_PSICY</name>
<reference evidence="1 2" key="1">
    <citation type="journal article" date="2018" name="Evol. Lett.">
        <title>Horizontal gene cluster transfer increased hallucinogenic mushroom diversity.</title>
        <authorList>
            <person name="Reynolds H.T."/>
            <person name="Vijayakumar V."/>
            <person name="Gluck-Thaler E."/>
            <person name="Korotkin H.B."/>
            <person name="Matheny P.B."/>
            <person name="Slot J.C."/>
        </authorList>
    </citation>
    <scope>NUCLEOTIDE SEQUENCE [LARGE SCALE GENOMIC DNA]</scope>
    <source>
        <strain evidence="1 2">2631</strain>
    </source>
</reference>
<sequence length="470" mass="53406">MLVAHEPSSLFRSYDMPQEITDLFVYTIAQHFDPKSSRQSLIACTMVSRSFSLPARRQLYSAVHVSHFNQGNGPTDKQVPQYSRFKSLKERLEGPTNFGSLIRKVHIDVSQSLIPLADDVELHSVFNALRIHAPNVDCFWMTGNNDTTWWPNTSLEIACLLASWTQLVKIRISHVRDLTMDFLPSLALVSCLELISIHFNNSASLEGRVLGLEVTKPFQLHGLFVHRSHDGFQDFRNRLQLDLSSLRRFQMSIFNRNEALIFSAIIQGSFKSLQLLDLYVNSSFSAATCILREHLFSMLRTDNKFLKGGTINIGKFSNLRTLRLRIQTGSQQMFPSMSDIFSLLHPPSKYPTCLEAIELLFNSIRVPGRPPQTFVPDTMDDSDADAWRSLHPAVLRQPHPNLRSLYLCLDLMIMKLPSRAPIDSSLMRDAEGVLAGKFKAYIEGSSETIAPDILAWDIHIVAWENNFVRK</sequence>
<evidence type="ECO:0000313" key="1">
    <source>
        <dbReference type="EMBL" id="PPQ93072.1"/>
    </source>
</evidence>
<protein>
    <recommendedName>
        <fullName evidence="3">F-box domain-containing protein</fullName>
    </recommendedName>
</protein>
<dbReference type="OrthoDB" id="2788229at2759"/>
<evidence type="ECO:0008006" key="3">
    <source>
        <dbReference type="Google" id="ProtNLM"/>
    </source>
</evidence>